<gene>
    <name evidence="1" type="ORF">DX927_22005</name>
</gene>
<evidence type="ECO:0000313" key="1">
    <source>
        <dbReference type="EMBL" id="KAA6447227.1"/>
    </source>
</evidence>
<dbReference type="EMBL" id="QSND01000006">
    <property type="protein sequence ID" value="KAA6447227.1"/>
    <property type="molecule type" value="Genomic_DNA"/>
</dbReference>
<reference evidence="1 2" key="1">
    <citation type="submission" date="2018-08" db="EMBL/GenBank/DDBJ databases">
        <title>Bacillus phenotypic plasticity.</title>
        <authorList>
            <person name="Hurtado E."/>
        </authorList>
    </citation>
    <scope>NUCLEOTIDE SEQUENCE [LARGE SCALE GENOMIC DNA]</scope>
    <source>
        <strain evidence="1 2">427</strain>
    </source>
</reference>
<organism evidence="1 2">
    <name type="scientific">Bacillus swezeyi</name>
    <dbReference type="NCBI Taxonomy" id="1925020"/>
    <lineage>
        <taxon>Bacteria</taxon>
        <taxon>Bacillati</taxon>
        <taxon>Bacillota</taxon>
        <taxon>Bacilli</taxon>
        <taxon>Bacillales</taxon>
        <taxon>Bacillaceae</taxon>
        <taxon>Bacillus</taxon>
    </lineage>
</organism>
<dbReference type="AlphaFoldDB" id="A0A5M8RF46"/>
<accession>A0A5M8RF46</accession>
<evidence type="ECO:0000313" key="2">
    <source>
        <dbReference type="Proteomes" id="UP000324326"/>
    </source>
</evidence>
<dbReference type="RefSeq" id="WP_148959017.1">
    <property type="nucleotide sequence ID" value="NZ_QSND01000006.1"/>
</dbReference>
<sequence length="162" mass="18895">MTNLNNGNYSFVPPSIMLLFDNRQLEVIKTLCLLYPFYKKSKRKFVKVSDILFYYSLVNFGMIKLIESKGEKEEVSRNLYYRYEQGVNQVILEMVHLGFIEVKGTVTSKLSQLGVRLTLQGNEFLKKLEIDYFLDLIDEYSNVISLIDNNSENKKKLKGVIK</sequence>
<proteinExistence type="predicted"/>
<name>A0A5M8RF46_9BACI</name>
<comment type="caution">
    <text evidence="1">The sequence shown here is derived from an EMBL/GenBank/DDBJ whole genome shotgun (WGS) entry which is preliminary data.</text>
</comment>
<protein>
    <submittedName>
        <fullName evidence="1">Uncharacterized protein</fullName>
    </submittedName>
</protein>
<dbReference type="Proteomes" id="UP000324326">
    <property type="component" value="Unassembled WGS sequence"/>
</dbReference>